<accession>A0ABQ4WB37</accession>
<organism evidence="2 3">
    <name type="scientific">Tanacetum coccineum</name>
    <dbReference type="NCBI Taxonomy" id="301880"/>
    <lineage>
        <taxon>Eukaryota</taxon>
        <taxon>Viridiplantae</taxon>
        <taxon>Streptophyta</taxon>
        <taxon>Embryophyta</taxon>
        <taxon>Tracheophyta</taxon>
        <taxon>Spermatophyta</taxon>
        <taxon>Magnoliopsida</taxon>
        <taxon>eudicotyledons</taxon>
        <taxon>Gunneridae</taxon>
        <taxon>Pentapetalae</taxon>
        <taxon>asterids</taxon>
        <taxon>campanulids</taxon>
        <taxon>Asterales</taxon>
        <taxon>Asteraceae</taxon>
        <taxon>Asteroideae</taxon>
        <taxon>Anthemideae</taxon>
        <taxon>Anthemidinae</taxon>
        <taxon>Tanacetum</taxon>
    </lineage>
</organism>
<proteinExistence type="predicted"/>
<gene>
    <name evidence="2" type="ORF">Tco_0600207</name>
</gene>
<name>A0ABQ4WB37_9ASTR</name>
<reference evidence="2" key="1">
    <citation type="journal article" date="2022" name="Int. J. Mol. Sci.">
        <title>Draft Genome of Tanacetum Coccineum: Genomic Comparison of Closely Related Tanacetum-Family Plants.</title>
        <authorList>
            <person name="Yamashiro T."/>
            <person name="Shiraishi A."/>
            <person name="Nakayama K."/>
            <person name="Satake H."/>
        </authorList>
    </citation>
    <scope>NUCLEOTIDE SEQUENCE</scope>
</reference>
<protein>
    <submittedName>
        <fullName evidence="2">Uncharacterized protein</fullName>
    </submittedName>
</protein>
<feature type="region of interest" description="Disordered" evidence="1">
    <location>
        <begin position="431"/>
        <end position="450"/>
    </location>
</feature>
<evidence type="ECO:0000313" key="3">
    <source>
        <dbReference type="Proteomes" id="UP001151760"/>
    </source>
</evidence>
<evidence type="ECO:0000256" key="1">
    <source>
        <dbReference type="SAM" id="MobiDB-lite"/>
    </source>
</evidence>
<dbReference type="EMBL" id="BQNB010008490">
    <property type="protein sequence ID" value="GJS50086.1"/>
    <property type="molecule type" value="Genomic_DNA"/>
</dbReference>
<comment type="caution">
    <text evidence="2">The sequence shown here is derived from an EMBL/GenBank/DDBJ whole genome shotgun (WGS) entry which is preliminary data.</text>
</comment>
<sequence>MDEQNMTMEEYIKLEEEKARRRGRVFNWKTATYGKIKVDDDLYDLRSMEAEFPAIVIDDAFTPHDALPCKSQVSTPVNDEIDFRISFDESDDEDYTIICDKNLFSYKMISVNNLKTDSKNDNEKVILSIPSPEPTTSYIDDLDFFNDFENEFPAIVYNDAQTSKSYLLTEPILSPQHIDEFNLNDETSVSEYDEDEQNILYFNDLFPFNIIRHDDLKSEKDNNDNDIDIIQSSEDMAPLPPREQRYPFLRYQGLEYIDEDIADFEERMVMKHRDDAVVVVFTSRAWGRLFDTWGPLVRELILEFFSTLRFGEVLLDLDAPGLDVGSVNIPYLLARYLRRFVAGRKSGAHISGGQFVARLAEHFGLLTAKILGGLTVIAPELPIIDMGELVRLQIYMEVDDTWAWVAMGPERQPDAATGAPRVAQDAPIVDEGGQDDPAPIHAPPPPTAARTMPQRMARLDEDVHKIYGALTEQREVIDTMARDFSRFSTWTVTRLTRMMDLAEVTYVPYSETHVPYQRHRVR</sequence>
<keyword evidence="3" id="KW-1185">Reference proteome</keyword>
<reference evidence="2" key="2">
    <citation type="submission" date="2022-01" db="EMBL/GenBank/DDBJ databases">
        <authorList>
            <person name="Yamashiro T."/>
            <person name="Shiraishi A."/>
            <person name="Satake H."/>
            <person name="Nakayama K."/>
        </authorList>
    </citation>
    <scope>NUCLEOTIDE SEQUENCE</scope>
</reference>
<dbReference type="Proteomes" id="UP001151760">
    <property type="component" value="Unassembled WGS sequence"/>
</dbReference>
<evidence type="ECO:0000313" key="2">
    <source>
        <dbReference type="EMBL" id="GJS50086.1"/>
    </source>
</evidence>